<comment type="caution">
    <text evidence="3">The sequence shown here is derived from an EMBL/GenBank/DDBJ whole genome shotgun (WGS) entry which is preliminary data.</text>
</comment>
<dbReference type="AlphaFoldDB" id="A0A1S1H916"/>
<feature type="domain" description="DUF2147" evidence="2">
    <location>
        <begin position="47"/>
        <end position="156"/>
    </location>
</feature>
<dbReference type="RefSeq" id="WP_084652878.1">
    <property type="nucleotide sequence ID" value="NZ_MIPT01000001.1"/>
</dbReference>
<gene>
    <name evidence="3" type="ORF">BHE75_00582</name>
</gene>
<dbReference type="Proteomes" id="UP000179467">
    <property type="component" value="Unassembled WGS sequence"/>
</dbReference>
<evidence type="ECO:0000313" key="3">
    <source>
        <dbReference type="EMBL" id="OHT18608.1"/>
    </source>
</evidence>
<dbReference type="OrthoDB" id="9811671at2"/>
<dbReference type="PANTHER" id="PTHR36919:SF2">
    <property type="entry name" value="BLL6627 PROTEIN"/>
    <property type="match status" value="1"/>
</dbReference>
<reference evidence="3 4" key="1">
    <citation type="submission" date="2016-09" db="EMBL/GenBank/DDBJ databases">
        <title>Metabolic pathway, cell adaptation mechanisms and a novel monoxygenase revealed through proteogenomic-transcription analysis of a Sphingomonas haloaromaticamans strain degrading the fungicide ortho-phenylphenol.</title>
        <authorList>
            <person name="Perruchon C."/>
            <person name="Papadopoulou E.S."/>
            <person name="Rousidou C."/>
            <person name="Vasileiadis S."/>
            <person name="Tanou G."/>
            <person name="Amoutzias G."/>
            <person name="Molassiotis A."/>
            <person name="Karpouzas D.G."/>
        </authorList>
    </citation>
    <scope>NUCLEOTIDE SEQUENCE [LARGE SCALE GENOMIC DNA]</scope>
    <source>
        <strain evidence="3 4">P3</strain>
    </source>
</reference>
<proteinExistence type="predicted"/>
<keyword evidence="1" id="KW-0732">Signal</keyword>
<sequence length="160" mass="16967">MNRRPSLRSHPHISCRSRALVAVAIAALAALGPAAAAAATPAASVLGLWRSQDRGGTIELYNCGPAVCGRILDGPTLRANPDLRDVKNGDKALRTRPVKGLRIFDGFTGGPTRYAGGSLYDPESGWGTSNGFLTLKDADTLEVKGCVAFFCQSEIMLRIR</sequence>
<keyword evidence="4" id="KW-1185">Reference proteome</keyword>
<dbReference type="Pfam" id="PF09917">
    <property type="entry name" value="DUF2147"/>
    <property type="match status" value="1"/>
</dbReference>
<accession>A0A1S1H916</accession>
<feature type="chain" id="PRO_5012526269" description="DUF2147 domain-containing protein" evidence="1">
    <location>
        <begin position="39"/>
        <end position="160"/>
    </location>
</feature>
<dbReference type="Gene3D" id="2.40.128.520">
    <property type="match status" value="1"/>
</dbReference>
<evidence type="ECO:0000259" key="2">
    <source>
        <dbReference type="Pfam" id="PF09917"/>
    </source>
</evidence>
<dbReference type="EMBL" id="MIPT01000001">
    <property type="protein sequence ID" value="OHT18608.1"/>
    <property type="molecule type" value="Genomic_DNA"/>
</dbReference>
<dbReference type="PANTHER" id="PTHR36919">
    <property type="entry name" value="BLR1215 PROTEIN"/>
    <property type="match status" value="1"/>
</dbReference>
<dbReference type="InterPro" id="IPR019223">
    <property type="entry name" value="DUF2147"/>
</dbReference>
<organism evidence="3 4">
    <name type="scientific">Edaphosphingomonas haloaromaticamans</name>
    <dbReference type="NCBI Taxonomy" id="653954"/>
    <lineage>
        <taxon>Bacteria</taxon>
        <taxon>Pseudomonadati</taxon>
        <taxon>Pseudomonadota</taxon>
        <taxon>Alphaproteobacteria</taxon>
        <taxon>Sphingomonadales</taxon>
        <taxon>Rhizorhabdaceae</taxon>
        <taxon>Edaphosphingomonas</taxon>
    </lineage>
</organism>
<protein>
    <recommendedName>
        <fullName evidence="2">DUF2147 domain-containing protein</fullName>
    </recommendedName>
</protein>
<evidence type="ECO:0000313" key="4">
    <source>
        <dbReference type="Proteomes" id="UP000179467"/>
    </source>
</evidence>
<evidence type="ECO:0000256" key="1">
    <source>
        <dbReference type="SAM" id="SignalP"/>
    </source>
</evidence>
<feature type="signal peptide" evidence="1">
    <location>
        <begin position="1"/>
        <end position="38"/>
    </location>
</feature>
<name>A0A1S1H916_9SPHN</name>